<dbReference type="AlphaFoldDB" id="A0A7C6EHZ0"/>
<dbReference type="SUPFAM" id="SSF53335">
    <property type="entry name" value="S-adenosyl-L-methionine-dependent methyltransferases"/>
    <property type="match status" value="1"/>
</dbReference>
<keyword evidence="2 4" id="KW-0808">Transferase</keyword>
<comment type="caution">
    <text evidence="4">Lacks the conserved Asp active site.</text>
</comment>
<feature type="transmembrane region" description="Helical" evidence="4">
    <location>
        <begin position="624"/>
        <end position="646"/>
    </location>
</feature>
<feature type="binding site" evidence="4">
    <location>
        <begin position="324"/>
        <end position="325"/>
    </location>
    <ligand>
        <name>S-methyl-5'-thioadenosine</name>
        <dbReference type="ChEBI" id="CHEBI:17509"/>
    </ligand>
</feature>
<feature type="transmembrane region" description="Helical" evidence="4">
    <location>
        <begin position="181"/>
        <end position="200"/>
    </location>
</feature>
<comment type="catalytic activity">
    <reaction evidence="4">
        <text>S-adenosyl 3-(methylsulfanyl)propylamine + putrescine = S-methyl-5'-thioadenosine + spermidine + H(+)</text>
        <dbReference type="Rhea" id="RHEA:12721"/>
        <dbReference type="ChEBI" id="CHEBI:15378"/>
        <dbReference type="ChEBI" id="CHEBI:17509"/>
        <dbReference type="ChEBI" id="CHEBI:57443"/>
        <dbReference type="ChEBI" id="CHEBI:57834"/>
        <dbReference type="ChEBI" id="CHEBI:326268"/>
        <dbReference type="EC" id="2.5.1.16"/>
    </reaction>
</comment>
<keyword evidence="4" id="KW-0812">Transmembrane</keyword>
<dbReference type="GO" id="GO:0010487">
    <property type="term" value="F:thermospermine synthase activity"/>
    <property type="evidence" value="ECO:0007669"/>
    <property type="project" value="UniProtKB-ARBA"/>
</dbReference>
<reference evidence="7" key="1">
    <citation type="journal article" date="2020" name="mSystems">
        <title>Genome- and Community-Level Interaction Insights into Carbon Utilization and Element Cycling Functions of Hydrothermarchaeota in Hydrothermal Sediment.</title>
        <authorList>
            <person name="Zhou Z."/>
            <person name="Liu Y."/>
            <person name="Xu W."/>
            <person name="Pan J."/>
            <person name="Luo Z.H."/>
            <person name="Li M."/>
        </authorList>
    </citation>
    <scope>NUCLEOTIDE SEQUENCE [LARGE SCALE GENOMIC DNA]</scope>
    <source>
        <strain evidence="7">SpSt-783</strain>
    </source>
</reference>
<feature type="transmembrane region" description="Helical" evidence="4">
    <location>
        <begin position="33"/>
        <end position="53"/>
    </location>
</feature>
<feature type="transmembrane region" description="Helical" evidence="4">
    <location>
        <begin position="530"/>
        <end position="555"/>
    </location>
</feature>
<keyword evidence="4" id="KW-0745">Spermidine biosynthesis</keyword>
<dbReference type="GO" id="GO:0004766">
    <property type="term" value="F:spermidine synthase activity"/>
    <property type="evidence" value="ECO:0007669"/>
    <property type="project" value="UniProtKB-UniRule"/>
</dbReference>
<feature type="binding site" evidence="4">
    <location>
        <position position="296"/>
    </location>
    <ligand>
        <name>S-methyl-5'-thioadenosine</name>
        <dbReference type="ChEBI" id="CHEBI:17509"/>
    </ligand>
</feature>
<dbReference type="InterPro" id="IPR030374">
    <property type="entry name" value="PABS"/>
</dbReference>
<keyword evidence="4" id="KW-1133">Transmembrane helix</keyword>
<feature type="transmembrane region" description="Helical" evidence="4">
    <location>
        <begin position="500"/>
        <end position="523"/>
    </location>
</feature>
<evidence type="ECO:0000256" key="3">
    <source>
        <dbReference type="ARBA" id="ARBA00023115"/>
    </source>
</evidence>
<dbReference type="HAMAP" id="MF_00198">
    <property type="entry name" value="Spermidine_synth"/>
    <property type="match status" value="1"/>
</dbReference>
<dbReference type="InterPro" id="IPR029063">
    <property type="entry name" value="SAM-dependent_MTases_sf"/>
</dbReference>
<sequence length="713" mass="80517">MQVAVFISGSAAVIAQTIIIREMLAFFSSNELISGIVLCLWLLLTGLGSLVYSKINFRNRTEKNYAYLLFLLCICLIFSFIFIRGAPGILSIPFGEFIDFYKILVISLVTLSPSCIIFGALFPAASFILKPQKVYFIEGIGSFFGGIILSFILISIIPPSGIFIVIISLLLFAGYLCIKKWIFLIISILPLFLLIGINRIEFQLKKLQMPHQNIIDVFESKYGNIALTRSDDQTNFYLNGIFDFAYPDIYSSEEAVHYPLLLHKKPENVLFIGGGMGGGINEILKHPSIKKLNYLELDPKIIEISKRYIGSQISDNRLNVIIGDGRYYIKNTKEKFDCIIINLSDPINAQLNRYYTLEFFQESKNRLNKDGIFCIRVNYTPDILSPVYSQFLGSINNTLKQVFKSVYILPVSKATYIAMDYEIEMEIKEILKKNIQERNLTLLYVNQYFFEYSLTEERIGYINQSIGKTKPYINTDLKPVCYYFNALLWGGISSEGLKKLFIKLFNIPPVLFFLLLLPVLLFFRRKTVIYLSVFTTGAAGISSEIILLILFQVLYGYVYNWIGIIIGLFMLGLATGTLFSLRIIKSFQSPVPSRNNLHMLSAIQCAIGTYFLIILLFALARVCFANYIIAFLLCIGGFLVGMYFPLAIEVAGESNAAIIYGTDLFGASFGALITTMLFIPILGIPNTSLIFILWNFIVGFGLLSLIPVDFSSQ</sequence>
<accession>A0A7C6EHZ0</accession>
<evidence type="ECO:0000256" key="2">
    <source>
        <dbReference type="ARBA" id="ARBA00022679"/>
    </source>
</evidence>
<feature type="transmembrane region" description="Helical" evidence="4">
    <location>
        <begin position="688"/>
        <end position="708"/>
    </location>
</feature>
<comment type="pathway">
    <text evidence="4">Amine and polyamine biosynthesis; spermidine biosynthesis; spermidine from putrescine: step 1/1.</text>
</comment>
<proteinExistence type="inferred from homology"/>
<evidence type="ECO:0000256" key="4">
    <source>
        <dbReference type="HAMAP-Rule" id="MF_00198"/>
    </source>
</evidence>
<keyword evidence="4" id="KW-0472">Membrane</keyword>
<comment type="subcellular location">
    <subcellularLocation>
        <location evidence="4">Cell membrane</location>
        <topology evidence="4">Multi-pass membrane protein</topology>
    </subcellularLocation>
</comment>
<feature type="transmembrane region" description="Helical" evidence="4">
    <location>
        <begin position="103"/>
        <end position="122"/>
    </location>
</feature>
<evidence type="ECO:0000313" key="7">
    <source>
        <dbReference type="EMBL" id="HHS62682.1"/>
    </source>
</evidence>
<feature type="binding site" evidence="4">
    <location>
        <position position="212"/>
    </location>
    <ligand>
        <name>S-methyl-5'-thioadenosine</name>
        <dbReference type="ChEBI" id="CHEBI:17509"/>
    </ligand>
</feature>
<keyword evidence="3 4" id="KW-0620">Polyamine biosynthesis</keyword>
<feature type="transmembrane region" description="Helical" evidence="4">
    <location>
        <begin position="65"/>
        <end position="83"/>
    </location>
</feature>
<dbReference type="Pfam" id="PF01564">
    <property type="entry name" value="Spermine_synth"/>
    <property type="match status" value="1"/>
</dbReference>
<feature type="domain" description="PABS" evidence="6">
    <location>
        <begin position="195"/>
        <end position="432"/>
    </location>
</feature>
<dbReference type="PANTHER" id="PTHR43317:SF1">
    <property type="entry name" value="THERMOSPERMINE SYNTHASE ACAULIS5"/>
    <property type="match status" value="1"/>
</dbReference>
<evidence type="ECO:0000256" key="1">
    <source>
        <dbReference type="ARBA" id="ARBA00007867"/>
    </source>
</evidence>
<keyword evidence="4" id="KW-1003">Cell membrane</keyword>
<protein>
    <recommendedName>
        <fullName evidence="4">Polyamine aminopropyltransferase</fullName>
    </recommendedName>
    <alternativeName>
        <fullName evidence="4">Putrescine aminopropyltransferase</fullName>
        <shortName evidence="4">PAPT</shortName>
    </alternativeName>
    <alternativeName>
        <fullName evidence="4">Spermidine synthase</fullName>
        <shortName evidence="4">SPDS</shortName>
        <shortName evidence="4">SPDSY</shortName>
        <ecNumber evidence="4">2.5.1.16</ecNumber>
    </alternativeName>
</protein>
<comment type="caution">
    <text evidence="7">The sequence shown here is derived from an EMBL/GenBank/DDBJ whole genome shotgun (WGS) entry which is preliminary data.</text>
</comment>
<feature type="transmembrane region" description="Helical" evidence="4">
    <location>
        <begin position="134"/>
        <end position="154"/>
    </location>
</feature>
<dbReference type="EC" id="2.5.1.16" evidence="4"/>
<gene>
    <name evidence="4" type="primary">speE</name>
    <name evidence="7" type="ORF">ENV70_03565</name>
</gene>
<comment type="caution">
    <text evidence="4 5">Lacks conserved residue(s) required for the propagation of feature annotation.</text>
</comment>
<dbReference type="GO" id="GO:0005886">
    <property type="term" value="C:plasma membrane"/>
    <property type="evidence" value="ECO:0007669"/>
    <property type="project" value="UniProtKB-SubCell"/>
</dbReference>
<feature type="transmembrane region" description="Helical" evidence="4">
    <location>
        <begin position="658"/>
        <end position="682"/>
    </location>
</feature>
<feature type="transmembrane region" description="Helical" evidence="4">
    <location>
        <begin position="160"/>
        <end position="176"/>
    </location>
</feature>
<comment type="subunit">
    <text evidence="4">Homodimer or homotetramer.</text>
</comment>
<comment type="similarity">
    <text evidence="1 4">Belongs to the spermidine/spermine synthase family.</text>
</comment>
<evidence type="ECO:0000259" key="6">
    <source>
        <dbReference type="PROSITE" id="PS51006"/>
    </source>
</evidence>
<feature type="transmembrane region" description="Helical" evidence="4">
    <location>
        <begin position="596"/>
        <end position="618"/>
    </location>
</feature>
<dbReference type="EMBL" id="DTHJ01000073">
    <property type="protein sequence ID" value="HHS62682.1"/>
    <property type="molecule type" value="Genomic_DNA"/>
</dbReference>
<comment type="function">
    <text evidence="4">Catalyzes the irreversible transfer of a propylamine group from the amino donor S-adenosylmethioninamine (decarboxy-AdoMet) to putrescine (1,4-diaminobutane) to yield spermidine.</text>
</comment>
<dbReference type="UniPathway" id="UPA00248">
    <property type="reaction ID" value="UER00314"/>
</dbReference>
<dbReference type="InterPro" id="IPR001045">
    <property type="entry name" value="Spermi_synthase"/>
</dbReference>
<name>A0A7C6EHZ0_UNCW3</name>
<dbReference type="Gene3D" id="3.40.50.150">
    <property type="entry name" value="Vaccinia Virus protein VP39"/>
    <property type="match status" value="1"/>
</dbReference>
<dbReference type="PROSITE" id="PS51006">
    <property type="entry name" value="PABS_2"/>
    <property type="match status" value="1"/>
</dbReference>
<dbReference type="GO" id="GO:0008295">
    <property type="term" value="P:spermidine biosynthetic process"/>
    <property type="evidence" value="ECO:0007669"/>
    <property type="project" value="UniProtKB-UniRule"/>
</dbReference>
<feature type="transmembrane region" description="Helical" evidence="4">
    <location>
        <begin position="561"/>
        <end position="584"/>
    </location>
</feature>
<organism evidence="7">
    <name type="scientific">candidate division WOR-3 bacterium</name>
    <dbReference type="NCBI Taxonomy" id="2052148"/>
    <lineage>
        <taxon>Bacteria</taxon>
        <taxon>Bacteria division WOR-3</taxon>
    </lineage>
</organism>
<dbReference type="PANTHER" id="PTHR43317">
    <property type="entry name" value="THERMOSPERMINE SYNTHASE ACAULIS5"/>
    <property type="match status" value="1"/>
</dbReference>
<evidence type="ECO:0000256" key="5">
    <source>
        <dbReference type="PROSITE-ProRule" id="PRU00354"/>
    </source>
</evidence>